<evidence type="ECO:0000313" key="5">
    <source>
        <dbReference type="Proteomes" id="UP000188235"/>
    </source>
</evidence>
<dbReference type="OrthoDB" id="9801773at2"/>
<dbReference type="AlphaFoldDB" id="A0A1Q2CXS4"/>
<dbReference type="Proteomes" id="UP000188235">
    <property type="component" value="Chromosome"/>
</dbReference>
<dbReference type="STRING" id="399497.BW733_08525"/>
<dbReference type="Pfam" id="PF01370">
    <property type="entry name" value="Epimerase"/>
    <property type="match status" value="1"/>
</dbReference>
<dbReference type="Gene3D" id="3.30.530.20">
    <property type="match status" value="1"/>
</dbReference>
<dbReference type="InterPro" id="IPR023393">
    <property type="entry name" value="START-like_dom_sf"/>
</dbReference>
<evidence type="ECO:0000259" key="3">
    <source>
        <dbReference type="Pfam" id="PF08338"/>
    </source>
</evidence>
<dbReference type="PANTHER" id="PTHR11092">
    <property type="entry name" value="SUGAR NUCLEOTIDE EPIMERASE RELATED"/>
    <property type="match status" value="1"/>
</dbReference>
<dbReference type="NCBIfam" id="TIGR01777">
    <property type="entry name" value="yfcH"/>
    <property type="match status" value="1"/>
</dbReference>
<sequence length="463" mass="49778">MPRFTHTSTYPLPREVVFDWHTRPGGFVRLTPPGMATIVSGPTDGINPGSELELRISSPIVAGLLPGPGGKPLGVAWRVRHVALIPGVEFVDEQVSGPFLSWRHEHHFADGPDGSTVLTDTVTWNLPRAVPTRLVESKLRALFRFREQQLRDDLELLHRLDAAPTTVLMAGASGMIGRQLAALFTTAGHRVVRLVRSEPHGQDELRWDPRSLHVPSRAFDHASVVVNLSGETIGGRFTEARKAEILSSRVDATTTLAEGIARHAPDATLVQASAVGYYGARRPGELLDEASTRGTGFLADVVEAWERAAAPANRVGARTAFLRTGIVLSAGGGALLPQLPLYLVGAGGRMTSADKWLSWITLDDLVRAYVHTAFRPALGGPIPAVAPNPVTQGEFASTLGSVLHRPAVLPTPSFGPKLLLGSEGYDQLIDTDQRVSAAKLIGSEFRFGQTTLTDGLRHVLQKG</sequence>
<dbReference type="InterPro" id="IPR010099">
    <property type="entry name" value="SDR39U1"/>
</dbReference>
<dbReference type="SUPFAM" id="SSF55961">
    <property type="entry name" value="Bet v1-like"/>
    <property type="match status" value="1"/>
</dbReference>
<feature type="domain" description="NAD-dependent epimerase/dehydratase" evidence="2">
    <location>
        <begin position="167"/>
        <end position="284"/>
    </location>
</feature>
<gene>
    <name evidence="4" type="ORF">BW733_08525</name>
</gene>
<feature type="domain" description="DUF1731" evidence="3">
    <location>
        <begin position="411"/>
        <end position="459"/>
    </location>
</feature>
<dbReference type="InterPro" id="IPR001509">
    <property type="entry name" value="Epimerase_deHydtase"/>
</dbReference>
<evidence type="ECO:0000259" key="2">
    <source>
        <dbReference type="Pfam" id="PF01370"/>
    </source>
</evidence>
<evidence type="ECO:0000313" key="4">
    <source>
        <dbReference type="EMBL" id="AQP50867.1"/>
    </source>
</evidence>
<dbReference type="PANTHER" id="PTHR11092:SF0">
    <property type="entry name" value="EPIMERASE FAMILY PROTEIN SDR39U1"/>
    <property type="match status" value="1"/>
</dbReference>
<name>A0A1Q2CXS4_9ACTN</name>
<comment type="similarity">
    <text evidence="1">Belongs to the NAD(P)-dependent epimerase/dehydratase family. SDR39U1 subfamily.</text>
</comment>
<dbReference type="CDD" id="cd07820">
    <property type="entry name" value="SRPBCC_3"/>
    <property type="match status" value="1"/>
</dbReference>
<protein>
    <submittedName>
        <fullName evidence="4">TIGR01777 family protein</fullName>
    </submittedName>
</protein>
<accession>A0A1Q2CXS4</accession>
<dbReference type="InterPro" id="IPR036291">
    <property type="entry name" value="NAD(P)-bd_dom_sf"/>
</dbReference>
<keyword evidence="5" id="KW-1185">Reference proteome</keyword>
<organism evidence="4 5">
    <name type="scientific">Tessaracoccus flavescens</name>
    <dbReference type="NCBI Taxonomy" id="399497"/>
    <lineage>
        <taxon>Bacteria</taxon>
        <taxon>Bacillati</taxon>
        <taxon>Actinomycetota</taxon>
        <taxon>Actinomycetes</taxon>
        <taxon>Propionibacteriales</taxon>
        <taxon>Propionibacteriaceae</taxon>
        <taxon>Tessaracoccus</taxon>
    </lineage>
</organism>
<proteinExistence type="inferred from homology"/>
<dbReference type="RefSeq" id="WP_077349622.1">
    <property type="nucleotide sequence ID" value="NZ_CP019607.1"/>
</dbReference>
<evidence type="ECO:0000256" key="1">
    <source>
        <dbReference type="ARBA" id="ARBA00009353"/>
    </source>
</evidence>
<dbReference type="InterPro" id="IPR013549">
    <property type="entry name" value="DUF1731"/>
</dbReference>
<dbReference type="KEGG" id="tfa:BW733_08525"/>
<dbReference type="Pfam" id="PF08338">
    <property type="entry name" value="DUF1731"/>
    <property type="match status" value="1"/>
</dbReference>
<reference evidence="4 5" key="1">
    <citation type="journal article" date="2008" name="Int. J. Syst. Evol. Microbiol.">
        <title>Tessaracoccus flavescens sp. nov., isolated from marine sediment.</title>
        <authorList>
            <person name="Lee D.W."/>
            <person name="Lee S.D."/>
        </authorList>
    </citation>
    <scope>NUCLEOTIDE SEQUENCE [LARGE SCALE GENOMIC DNA]</scope>
    <source>
        <strain evidence="4 5">SST-39T</strain>
    </source>
</reference>
<dbReference type="Gene3D" id="3.40.50.720">
    <property type="entry name" value="NAD(P)-binding Rossmann-like Domain"/>
    <property type="match status" value="1"/>
</dbReference>
<dbReference type="EMBL" id="CP019607">
    <property type="protein sequence ID" value="AQP50867.1"/>
    <property type="molecule type" value="Genomic_DNA"/>
</dbReference>
<dbReference type="SUPFAM" id="SSF51735">
    <property type="entry name" value="NAD(P)-binding Rossmann-fold domains"/>
    <property type="match status" value="1"/>
</dbReference>